<evidence type="ECO:0000313" key="2">
    <source>
        <dbReference type="Proteomes" id="UP000635828"/>
    </source>
</evidence>
<dbReference type="Proteomes" id="UP000635828">
    <property type="component" value="Unassembled WGS sequence"/>
</dbReference>
<organism evidence="1 2">
    <name type="scientific">Anaerostipes hominis</name>
    <name type="common">ex Liu et al. 2021</name>
    <dbReference type="NCBI Taxonomy" id="2763018"/>
    <lineage>
        <taxon>Bacteria</taxon>
        <taxon>Bacillati</taxon>
        <taxon>Bacillota</taxon>
        <taxon>Clostridia</taxon>
        <taxon>Lachnospirales</taxon>
        <taxon>Lachnospiraceae</taxon>
        <taxon>Anaerostipes</taxon>
    </lineage>
</organism>
<keyword evidence="2" id="KW-1185">Reference proteome</keyword>
<gene>
    <name evidence="1" type="ORF">H8S22_03100</name>
</gene>
<comment type="caution">
    <text evidence="1">The sequence shown here is derived from an EMBL/GenBank/DDBJ whole genome shotgun (WGS) entry which is preliminary data.</text>
</comment>
<evidence type="ECO:0000313" key="1">
    <source>
        <dbReference type="EMBL" id="MBC5676635.1"/>
    </source>
</evidence>
<reference evidence="1 2" key="1">
    <citation type="submission" date="2020-08" db="EMBL/GenBank/DDBJ databases">
        <title>Genome public.</title>
        <authorList>
            <person name="Liu C."/>
            <person name="Sun Q."/>
        </authorList>
    </citation>
    <scope>NUCLEOTIDE SEQUENCE [LARGE SCALE GENOMIC DNA]</scope>
    <source>
        <strain evidence="1 2">NSJ-7</strain>
    </source>
</reference>
<name>A0ABR7FN46_9FIRM</name>
<proteinExistence type="predicted"/>
<dbReference type="EMBL" id="JACOOS010000002">
    <property type="protein sequence ID" value="MBC5676635.1"/>
    <property type="molecule type" value="Genomic_DNA"/>
</dbReference>
<sequence length="581" mass="68179">MDVGGSILLRECTEIFKEQLQQNNNLLFDSYIPANGTYLIVKEDGTLLEPVEIELDKKSGQINRTNRYFTKICQYDYYSRLIDMNKPQDNKKIIHSNNYLSFFVKKESFQNGKLDAEAIDRYFDAVSHPELKYKGQTLKIYQMLEEEIGGVPRDIAEKNRMWIKENIFQLDVDLSKKDYLKIFFEAPMEQYQRENDRYLVPNIYNSNDYNLEMKGEVYGLPNNNLGMNAKKPFLSSRTKKIEVPFLLNKEEVLLQKKFFDHLMNFAMAGKSNVYIDTDQRTICAFKNNEIIDRDFKGYYLRIQKGKEVEIHSSDIIPSYHPSVRRPLVYRNALSYTPKEHKEGTEYGTYYTKEKIQSLLDAVFFSKFLKGNYFTPQNKLGMNDGYIKRNLIISREAIFDWLYKDEEVQVAKVLGNVSLDLVLGALKEGYIFKAMDCFNLRHSLLEYFSDKGEDTMENRINQIVTDLKAKLDAKETSEIQSDNEYFFAVGQLVQYYISLNKGKKKTHALVNPFLNARTDAVLKKKLVQFFLKYNYDIEVSSRRFNNLYCMITEYELKGQFEKDLMIAGYLHSSLIYVPKEDK</sequence>
<accession>A0ABR7FN46</accession>
<protein>
    <submittedName>
        <fullName evidence="1">CRISPR-associated protein</fullName>
    </submittedName>
</protein>